<evidence type="ECO:0000256" key="1">
    <source>
        <dbReference type="SAM" id="MobiDB-lite"/>
    </source>
</evidence>
<accession>X1SFN2</accession>
<dbReference type="EMBL" id="BARW01017821">
    <property type="protein sequence ID" value="GAI91773.1"/>
    <property type="molecule type" value="Genomic_DNA"/>
</dbReference>
<name>X1SFN2_9ZZZZ</name>
<protein>
    <submittedName>
        <fullName evidence="2">Uncharacterized protein</fullName>
    </submittedName>
</protein>
<gene>
    <name evidence="2" type="ORF">S12H4_30676</name>
</gene>
<evidence type="ECO:0000313" key="2">
    <source>
        <dbReference type="EMBL" id="GAI91773.1"/>
    </source>
</evidence>
<comment type="caution">
    <text evidence="2">The sequence shown here is derived from an EMBL/GenBank/DDBJ whole genome shotgun (WGS) entry which is preliminary data.</text>
</comment>
<feature type="non-terminal residue" evidence="2">
    <location>
        <position position="1"/>
    </location>
</feature>
<reference evidence="2" key="1">
    <citation type="journal article" date="2014" name="Front. Microbiol.">
        <title>High frequency of phylogenetically diverse reductive dehalogenase-homologous genes in deep subseafloor sedimentary metagenomes.</title>
        <authorList>
            <person name="Kawai M."/>
            <person name="Futagami T."/>
            <person name="Toyoda A."/>
            <person name="Takaki Y."/>
            <person name="Nishi S."/>
            <person name="Hori S."/>
            <person name="Arai W."/>
            <person name="Tsubouchi T."/>
            <person name="Morono Y."/>
            <person name="Uchiyama I."/>
            <person name="Ito T."/>
            <person name="Fujiyama A."/>
            <person name="Inagaki F."/>
            <person name="Takami H."/>
        </authorList>
    </citation>
    <scope>NUCLEOTIDE SEQUENCE</scope>
    <source>
        <strain evidence="2">Expedition CK06-06</strain>
    </source>
</reference>
<organism evidence="2">
    <name type="scientific">marine sediment metagenome</name>
    <dbReference type="NCBI Taxonomy" id="412755"/>
    <lineage>
        <taxon>unclassified sequences</taxon>
        <taxon>metagenomes</taxon>
        <taxon>ecological metagenomes</taxon>
    </lineage>
</organism>
<dbReference type="AlphaFoldDB" id="X1SFN2"/>
<sequence length="30" mass="3192">AHNENGYGYSAEIDFTTKPGPPTNLTAVLL</sequence>
<proteinExistence type="predicted"/>
<feature type="region of interest" description="Disordered" evidence="1">
    <location>
        <begin position="1"/>
        <end position="30"/>
    </location>
</feature>